<protein>
    <submittedName>
        <fullName evidence="1">Uncharacterized protein</fullName>
    </submittedName>
</protein>
<evidence type="ECO:0000313" key="1">
    <source>
        <dbReference type="EMBL" id="KAJ1162408.1"/>
    </source>
</evidence>
<dbReference type="Proteomes" id="UP001066276">
    <property type="component" value="Chromosome 4_2"/>
</dbReference>
<keyword evidence="2" id="KW-1185">Reference proteome</keyword>
<organism evidence="1 2">
    <name type="scientific">Pleurodeles waltl</name>
    <name type="common">Iberian ribbed newt</name>
    <dbReference type="NCBI Taxonomy" id="8319"/>
    <lineage>
        <taxon>Eukaryota</taxon>
        <taxon>Metazoa</taxon>
        <taxon>Chordata</taxon>
        <taxon>Craniata</taxon>
        <taxon>Vertebrata</taxon>
        <taxon>Euteleostomi</taxon>
        <taxon>Amphibia</taxon>
        <taxon>Batrachia</taxon>
        <taxon>Caudata</taxon>
        <taxon>Salamandroidea</taxon>
        <taxon>Salamandridae</taxon>
        <taxon>Pleurodelinae</taxon>
        <taxon>Pleurodeles</taxon>
    </lineage>
</organism>
<accession>A0AAV7SFY6</accession>
<sequence length="189" mass="20697">MSAAVCSWSVAARRAVSGLWLLRNPDWAVSRALLSLKNCRSCKFLAFLRTLAGQGSSEMGQKSDAGWVLREEAVVDVPNLAVEECGQFVEDVLGWGDVGGFRARNGEFVDYREEFARVVREGFDEFMKCGFFCILDVWVMGGNGGSERGEVFAGFAVPPFLLYVPAGMFGFLEFGGEPAVFFCGALERS</sequence>
<gene>
    <name evidence="1" type="ORF">NDU88_002876</name>
</gene>
<evidence type="ECO:0000313" key="2">
    <source>
        <dbReference type="Proteomes" id="UP001066276"/>
    </source>
</evidence>
<proteinExistence type="predicted"/>
<dbReference type="EMBL" id="JANPWB010000008">
    <property type="protein sequence ID" value="KAJ1162408.1"/>
    <property type="molecule type" value="Genomic_DNA"/>
</dbReference>
<comment type="caution">
    <text evidence="1">The sequence shown here is derived from an EMBL/GenBank/DDBJ whole genome shotgun (WGS) entry which is preliminary data.</text>
</comment>
<reference evidence="1" key="1">
    <citation type="journal article" date="2022" name="bioRxiv">
        <title>Sequencing and chromosome-scale assembly of the giantPleurodeles waltlgenome.</title>
        <authorList>
            <person name="Brown T."/>
            <person name="Elewa A."/>
            <person name="Iarovenko S."/>
            <person name="Subramanian E."/>
            <person name="Araus A.J."/>
            <person name="Petzold A."/>
            <person name="Susuki M."/>
            <person name="Suzuki K.-i.T."/>
            <person name="Hayashi T."/>
            <person name="Toyoda A."/>
            <person name="Oliveira C."/>
            <person name="Osipova E."/>
            <person name="Leigh N.D."/>
            <person name="Simon A."/>
            <person name="Yun M.H."/>
        </authorList>
    </citation>
    <scope>NUCLEOTIDE SEQUENCE</scope>
    <source>
        <strain evidence="1">20211129_DDA</strain>
        <tissue evidence="1">Liver</tissue>
    </source>
</reference>
<name>A0AAV7SFY6_PLEWA</name>
<dbReference type="AlphaFoldDB" id="A0AAV7SFY6"/>